<keyword evidence="3" id="KW-0813">Transport</keyword>
<evidence type="ECO:0000313" key="10">
    <source>
        <dbReference type="Proteomes" id="UP001589890"/>
    </source>
</evidence>
<name>A0ABV6QMD4_9ACTN</name>
<evidence type="ECO:0000313" key="9">
    <source>
        <dbReference type="EMBL" id="MFC0625763.1"/>
    </source>
</evidence>
<dbReference type="PANTHER" id="PTHR34979:SF1">
    <property type="entry name" value="INNER MEMBRANE PROTEIN YGAZ"/>
    <property type="match status" value="1"/>
</dbReference>
<evidence type="ECO:0000256" key="6">
    <source>
        <dbReference type="ARBA" id="ARBA00022989"/>
    </source>
</evidence>
<evidence type="ECO:0000256" key="7">
    <source>
        <dbReference type="ARBA" id="ARBA00023136"/>
    </source>
</evidence>
<dbReference type="Proteomes" id="UP001589890">
    <property type="component" value="Unassembled WGS sequence"/>
</dbReference>
<keyword evidence="6 8" id="KW-1133">Transmembrane helix</keyword>
<feature type="transmembrane region" description="Helical" evidence="8">
    <location>
        <begin position="12"/>
        <end position="35"/>
    </location>
</feature>
<evidence type="ECO:0000256" key="4">
    <source>
        <dbReference type="ARBA" id="ARBA00022475"/>
    </source>
</evidence>
<keyword evidence="10" id="KW-1185">Reference proteome</keyword>
<sequence length="242" mass="24915">MNSLWRTLDRATLRDIGLVCVADAIVGASFGAIAVSGGLDAWVPVVMSLLVFAGGAQFAAIGIVLAGGSAIAAVATGLLLNARLLPYSVAVVDALGSRWRTRLVGAQLLTDESAAFALQHTDPARRRAAFWACGLALYVVWNISVLLGALAGSAVGDTEALGLDTAFPVVLLALVLPSLRERRTRNAALVGAAVAVASTPFLPAGLPVLVGLVGLLLARWPSLNNQDKPQGNQAEEDCEAQA</sequence>
<evidence type="ECO:0000256" key="3">
    <source>
        <dbReference type="ARBA" id="ARBA00022448"/>
    </source>
</evidence>
<feature type="transmembrane region" description="Helical" evidence="8">
    <location>
        <begin position="160"/>
        <end position="176"/>
    </location>
</feature>
<comment type="similarity">
    <text evidence="2">Belongs to the AzlC family.</text>
</comment>
<proteinExistence type="inferred from homology"/>
<feature type="transmembrane region" description="Helical" evidence="8">
    <location>
        <begin position="188"/>
        <end position="218"/>
    </location>
</feature>
<accession>A0ABV6QMD4</accession>
<evidence type="ECO:0000256" key="8">
    <source>
        <dbReference type="SAM" id="Phobius"/>
    </source>
</evidence>
<dbReference type="InterPro" id="IPR011606">
    <property type="entry name" value="Brnchd-chn_aa_trnsp_permease"/>
</dbReference>
<dbReference type="RefSeq" id="WP_380048504.1">
    <property type="nucleotide sequence ID" value="NZ_JBHLTC010000018.1"/>
</dbReference>
<evidence type="ECO:0000256" key="1">
    <source>
        <dbReference type="ARBA" id="ARBA00004651"/>
    </source>
</evidence>
<keyword evidence="4" id="KW-1003">Cell membrane</keyword>
<evidence type="ECO:0000256" key="5">
    <source>
        <dbReference type="ARBA" id="ARBA00022692"/>
    </source>
</evidence>
<comment type="subcellular location">
    <subcellularLocation>
        <location evidence="1">Cell membrane</location>
        <topology evidence="1">Multi-pass membrane protein</topology>
    </subcellularLocation>
</comment>
<keyword evidence="7 8" id="KW-0472">Membrane</keyword>
<comment type="caution">
    <text evidence="9">The sequence shown here is derived from an EMBL/GenBank/DDBJ whole genome shotgun (WGS) entry which is preliminary data.</text>
</comment>
<feature type="transmembrane region" description="Helical" evidence="8">
    <location>
        <begin position="128"/>
        <end position="154"/>
    </location>
</feature>
<organism evidence="9 10">
    <name type="scientific">Kribbella deserti</name>
    <dbReference type="NCBI Taxonomy" id="1926257"/>
    <lineage>
        <taxon>Bacteria</taxon>
        <taxon>Bacillati</taxon>
        <taxon>Actinomycetota</taxon>
        <taxon>Actinomycetes</taxon>
        <taxon>Propionibacteriales</taxon>
        <taxon>Kribbellaceae</taxon>
        <taxon>Kribbella</taxon>
    </lineage>
</organism>
<evidence type="ECO:0000256" key="2">
    <source>
        <dbReference type="ARBA" id="ARBA00010735"/>
    </source>
</evidence>
<reference evidence="9 10" key="1">
    <citation type="submission" date="2024-09" db="EMBL/GenBank/DDBJ databases">
        <authorList>
            <person name="Sun Q."/>
            <person name="Mori K."/>
        </authorList>
    </citation>
    <scope>NUCLEOTIDE SEQUENCE [LARGE SCALE GENOMIC DNA]</scope>
    <source>
        <strain evidence="9 10">CGMCC 1.15906</strain>
    </source>
</reference>
<keyword evidence="5 8" id="KW-0812">Transmembrane</keyword>
<dbReference type="PANTHER" id="PTHR34979">
    <property type="entry name" value="INNER MEMBRANE PROTEIN YGAZ"/>
    <property type="match status" value="1"/>
</dbReference>
<feature type="transmembrane region" description="Helical" evidence="8">
    <location>
        <begin position="55"/>
        <end position="80"/>
    </location>
</feature>
<gene>
    <name evidence="9" type="ORF">ACFFGN_16920</name>
</gene>
<protein>
    <submittedName>
        <fullName evidence="9">AzlC family ABC transporter permease</fullName>
    </submittedName>
</protein>
<dbReference type="Pfam" id="PF03591">
    <property type="entry name" value="AzlC"/>
    <property type="match status" value="1"/>
</dbReference>
<dbReference type="EMBL" id="JBHLTC010000018">
    <property type="protein sequence ID" value="MFC0625763.1"/>
    <property type="molecule type" value="Genomic_DNA"/>
</dbReference>